<keyword evidence="2" id="KW-1185">Reference proteome</keyword>
<evidence type="ECO:0000313" key="2">
    <source>
        <dbReference type="Proteomes" id="UP001153620"/>
    </source>
</evidence>
<dbReference type="AlphaFoldDB" id="A0A9N9WNS5"/>
<evidence type="ECO:0000313" key="1">
    <source>
        <dbReference type="EMBL" id="CAG9798308.1"/>
    </source>
</evidence>
<organism evidence="1 2">
    <name type="scientific">Chironomus riparius</name>
    <dbReference type="NCBI Taxonomy" id="315576"/>
    <lineage>
        <taxon>Eukaryota</taxon>
        <taxon>Metazoa</taxon>
        <taxon>Ecdysozoa</taxon>
        <taxon>Arthropoda</taxon>
        <taxon>Hexapoda</taxon>
        <taxon>Insecta</taxon>
        <taxon>Pterygota</taxon>
        <taxon>Neoptera</taxon>
        <taxon>Endopterygota</taxon>
        <taxon>Diptera</taxon>
        <taxon>Nematocera</taxon>
        <taxon>Chironomoidea</taxon>
        <taxon>Chironomidae</taxon>
        <taxon>Chironominae</taxon>
        <taxon>Chironomus</taxon>
    </lineage>
</organism>
<sequence length="31" mass="3815">MTFGKSDRLRERNVYDDSVCIWLGFFHVLYF</sequence>
<reference evidence="1" key="1">
    <citation type="submission" date="2022-01" db="EMBL/GenBank/DDBJ databases">
        <authorList>
            <person name="King R."/>
        </authorList>
    </citation>
    <scope>NUCLEOTIDE SEQUENCE</scope>
</reference>
<protein>
    <submittedName>
        <fullName evidence="1">Uncharacterized protein</fullName>
    </submittedName>
</protein>
<dbReference type="Proteomes" id="UP001153620">
    <property type="component" value="Chromosome 1"/>
</dbReference>
<accession>A0A9N9WNS5</accession>
<reference evidence="1" key="2">
    <citation type="submission" date="2022-10" db="EMBL/GenBank/DDBJ databases">
        <authorList>
            <consortium name="ENA_rothamsted_submissions"/>
            <consortium name="culmorum"/>
            <person name="King R."/>
        </authorList>
    </citation>
    <scope>NUCLEOTIDE SEQUENCE</scope>
</reference>
<dbReference type="EMBL" id="OU895877">
    <property type="protein sequence ID" value="CAG9798308.1"/>
    <property type="molecule type" value="Genomic_DNA"/>
</dbReference>
<gene>
    <name evidence="1" type="ORF">CHIRRI_LOCUS1292</name>
</gene>
<name>A0A9N9WNS5_9DIPT</name>
<proteinExistence type="predicted"/>